<dbReference type="Gene3D" id="2.160.20.80">
    <property type="entry name" value="E3 ubiquitin-protein ligase SopA"/>
    <property type="match status" value="1"/>
</dbReference>
<dbReference type="PANTHER" id="PTHR42999">
    <property type="entry name" value="ANTIBIOTIC RESISTANCE PROTEIN MCBG"/>
    <property type="match status" value="1"/>
</dbReference>
<gene>
    <name evidence="1" type="ORF">G6047_15480</name>
</gene>
<dbReference type="InterPro" id="IPR001646">
    <property type="entry name" value="5peptide_repeat"/>
</dbReference>
<dbReference type="Pfam" id="PF00805">
    <property type="entry name" value="Pentapeptide"/>
    <property type="match status" value="1"/>
</dbReference>
<name>A0A972FQD8_9FLAO</name>
<keyword evidence="2" id="KW-1185">Reference proteome</keyword>
<dbReference type="Pfam" id="PF13599">
    <property type="entry name" value="Pentapeptide_4"/>
    <property type="match status" value="1"/>
</dbReference>
<dbReference type="EMBL" id="JAAMPU010000108">
    <property type="protein sequence ID" value="NMH29440.1"/>
    <property type="molecule type" value="Genomic_DNA"/>
</dbReference>
<evidence type="ECO:0000313" key="2">
    <source>
        <dbReference type="Proteomes" id="UP000712080"/>
    </source>
</evidence>
<dbReference type="PANTHER" id="PTHR42999:SF1">
    <property type="entry name" value="PENTAPEPTIDE REPEAT-CONTAINING PROTEIN"/>
    <property type="match status" value="1"/>
</dbReference>
<sequence length="189" mass="21260">MKVFTDREFGPADSEIQSWQKASLDQCVLRNCDFATLDLTGSEFENCEFISCNFSNAKCRGTAFRDCSFSESKLLGFRFDLCDAFGLQVSFDSCQLDHASFYKCRLPKTKFLNSRLIQTDLSEADFFGSDFSGSDMNQAVFDRTNLEQCDFRSASGYTIDPTNNKLKKAKFSQSGIAGLLSQFQISIEP</sequence>
<organism evidence="1 2">
    <name type="scientific">Flavobacterium silvaticum</name>
    <dbReference type="NCBI Taxonomy" id="1852020"/>
    <lineage>
        <taxon>Bacteria</taxon>
        <taxon>Pseudomonadati</taxon>
        <taxon>Bacteroidota</taxon>
        <taxon>Flavobacteriia</taxon>
        <taxon>Flavobacteriales</taxon>
        <taxon>Flavobacteriaceae</taxon>
        <taxon>Flavobacterium</taxon>
    </lineage>
</organism>
<protein>
    <submittedName>
        <fullName evidence="1">Pentapeptide repeat-containing protein</fullName>
    </submittedName>
</protein>
<evidence type="ECO:0000313" key="1">
    <source>
        <dbReference type="EMBL" id="NMH29440.1"/>
    </source>
</evidence>
<dbReference type="RefSeq" id="WP_169528531.1">
    <property type="nucleotide sequence ID" value="NZ_JAAMPU010000108.1"/>
</dbReference>
<comment type="caution">
    <text evidence="1">The sequence shown here is derived from an EMBL/GenBank/DDBJ whole genome shotgun (WGS) entry which is preliminary data.</text>
</comment>
<dbReference type="SUPFAM" id="SSF141571">
    <property type="entry name" value="Pentapeptide repeat-like"/>
    <property type="match status" value="1"/>
</dbReference>
<reference evidence="1" key="1">
    <citation type="submission" date="2020-02" db="EMBL/GenBank/DDBJ databases">
        <title>Flavobacterium sp. genome.</title>
        <authorList>
            <person name="Jung H.S."/>
            <person name="Baek J.H."/>
            <person name="Jeon C.O."/>
        </authorList>
    </citation>
    <scope>NUCLEOTIDE SEQUENCE</scope>
    <source>
        <strain evidence="1">SE-s28</strain>
    </source>
</reference>
<proteinExistence type="predicted"/>
<dbReference type="Proteomes" id="UP000712080">
    <property type="component" value="Unassembled WGS sequence"/>
</dbReference>
<dbReference type="AlphaFoldDB" id="A0A972FQD8"/>
<accession>A0A972FQD8</accession>
<dbReference type="InterPro" id="IPR052949">
    <property type="entry name" value="PA_immunity-related"/>
</dbReference>